<comment type="caution">
    <text evidence="2">The sequence shown here is derived from an EMBL/GenBank/DDBJ whole genome shotgun (WGS) entry which is preliminary data.</text>
</comment>
<organism evidence="2 3">
    <name type="scientific">Pseudomonas cyclaminis</name>
    <dbReference type="NCBI Taxonomy" id="2781239"/>
    <lineage>
        <taxon>Bacteria</taxon>
        <taxon>Pseudomonadati</taxon>
        <taxon>Pseudomonadota</taxon>
        <taxon>Gammaproteobacteria</taxon>
        <taxon>Pseudomonadales</taxon>
        <taxon>Pseudomonadaceae</taxon>
        <taxon>Pseudomonas</taxon>
    </lineage>
</organism>
<dbReference type="GO" id="GO:0004519">
    <property type="term" value="F:endonuclease activity"/>
    <property type="evidence" value="ECO:0007669"/>
    <property type="project" value="UniProtKB-KW"/>
</dbReference>
<gene>
    <name evidence="2" type="ORF">IQK56_27260</name>
</gene>
<keyword evidence="2" id="KW-0378">Hydrolase</keyword>
<dbReference type="Proteomes" id="UP000613075">
    <property type="component" value="Unassembled WGS sequence"/>
</dbReference>
<proteinExistence type="predicted"/>
<keyword evidence="1" id="KW-0812">Transmembrane</keyword>
<keyword evidence="2" id="KW-0540">Nuclease</keyword>
<dbReference type="EMBL" id="JADDUM010000262">
    <property type="protein sequence ID" value="MBE8594313.1"/>
    <property type="molecule type" value="Genomic_DNA"/>
</dbReference>
<reference evidence="2 3" key="1">
    <citation type="submission" date="2020-10" db="EMBL/GenBank/DDBJ databases">
        <title>The draft genomes of Cyclamen pathogen Pseudomonas sp.</title>
        <authorList>
            <person name="Fujikawa T."/>
            <person name="Sawada H."/>
        </authorList>
    </citation>
    <scope>NUCLEOTIDE SEQUENCE [LARGE SCALE GENOMIC DNA]</scope>
    <source>
        <strain evidence="2 3">MAFF 301449</strain>
    </source>
</reference>
<keyword evidence="3" id="KW-1185">Reference proteome</keyword>
<accession>A0ABR9SZF4</accession>
<evidence type="ECO:0000256" key="1">
    <source>
        <dbReference type="SAM" id="Phobius"/>
    </source>
</evidence>
<keyword evidence="2" id="KW-0255">Endonuclease</keyword>
<evidence type="ECO:0000313" key="3">
    <source>
        <dbReference type="Proteomes" id="UP000613075"/>
    </source>
</evidence>
<keyword evidence="1" id="KW-0472">Membrane</keyword>
<protein>
    <submittedName>
        <fullName evidence="2">Endonuclease/exonuclease/phosphatase family protein</fullName>
    </submittedName>
</protein>
<sequence length="69" mass="7591">MTRLLRITLLGLLIIAGVLTALIYSLTWRPAPKETLPVSCVAPRAPTLLPGQALKVMTWNVQYLAGKNY</sequence>
<keyword evidence="1" id="KW-1133">Transmembrane helix</keyword>
<feature type="transmembrane region" description="Helical" evidence="1">
    <location>
        <begin position="7"/>
        <end position="27"/>
    </location>
</feature>
<name>A0ABR9SZF4_9PSED</name>
<feature type="non-terminal residue" evidence="2">
    <location>
        <position position="69"/>
    </location>
</feature>
<evidence type="ECO:0000313" key="2">
    <source>
        <dbReference type="EMBL" id="MBE8594313.1"/>
    </source>
</evidence>